<dbReference type="Proteomes" id="UP000248918">
    <property type="component" value="Unassembled WGS sequence"/>
</dbReference>
<evidence type="ECO:0000313" key="1">
    <source>
        <dbReference type="EMBL" id="RAS22406.1"/>
    </source>
</evidence>
<comment type="caution">
    <text evidence="1">The sequence shown here is derived from an EMBL/GenBank/DDBJ whole genome shotgun (WGS) entry which is preliminary data.</text>
</comment>
<organism evidence="1 2">
    <name type="scientific">Paraburkholderia bryophila</name>
    <dbReference type="NCBI Taxonomy" id="420952"/>
    <lineage>
        <taxon>Bacteria</taxon>
        <taxon>Pseudomonadati</taxon>
        <taxon>Pseudomonadota</taxon>
        <taxon>Betaproteobacteria</taxon>
        <taxon>Burkholderiales</taxon>
        <taxon>Burkholderiaceae</taxon>
        <taxon>Paraburkholderia</taxon>
    </lineage>
</organism>
<name>A0A329BID1_9BURK</name>
<evidence type="ECO:0000313" key="2">
    <source>
        <dbReference type="Proteomes" id="UP000248918"/>
    </source>
</evidence>
<accession>A0A329BID1</accession>
<proteinExistence type="predicted"/>
<sequence>MCARLVELVLDQEPTYDIIVGTTLAEDRVCVPQLEVAIAAVLGVLPDRVNILVAKVRQEEVDLHFGV</sequence>
<protein>
    <submittedName>
        <fullName evidence="1">Uncharacterized protein</fullName>
    </submittedName>
</protein>
<dbReference type="AlphaFoldDB" id="A0A329BID1"/>
<reference evidence="1 2" key="1">
    <citation type="submission" date="2018-06" db="EMBL/GenBank/DDBJ databases">
        <title>Genomic Encyclopedia of Type Strains, Phase III (KMG-III): the genomes of soil and plant-associated and newly described type strains.</title>
        <authorList>
            <person name="Whitman W."/>
        </authorList>
    </citation>
    <scope>NUCLEOTIDE SEQUENCE [LARGE SCALE GENOMIC DNA]</scope>
    <source>
        <strain evidence="1 2">LMG 23644</strain>
    </source>
</reference>
<gene>
    <name evidence="1" type="ORF">BX591_124118</name>
</gene>
<dbReference type="EMBL" id="QLTK01000024">
    <property type="protein sequence ID" value="RAS22406.1"/>
    <property type="molecule type" value="Genomic_DNA"/>
</dbReference>